<dbReference type="PANTHER" id="PTHR30244:SF42">
    <property type="entry name" value="UDP-2-ACETAMIDO-2-DEOXY-3-OXO-D-GLUCURONATE AMINOTRANSFERASE"/>
    <property type="match status" value="1"/>
</dbReference>
<accession>A0A382MGK9</accession>
<dbReference type="Pfam" id="PF01041">
    <property type="entry name" value="DegT_DnrJ_EryC1"/>
    <property type="match status" value="1"/>
</dbReference>
<dbReference type="GO" id="GO:0008483">
    <property type="term" value="F:transaminase activity"/>
    <property type="evidence" value="ECO:0007669"/>
    <property type="project" value="TreeGrafter"/>
</dbReference>
<dbReference type="InterPro" id="IPR015421">
    <property type="entry name" value="PyrdxlP-dep_Trfase_major"/>
</dbReference>
<dbReference type="InterPro" id="IPR015422">
    <property type="entry name" value="PyrdxlP-dep_Trfase_small"/>
</dbReference>
<dbReference type="AlphaFoldDB" id="A0A382MGK9"/>
<dbReference type="InterPro" id="IPR015424">
    <property type="entry name" value="PyrdxlP-dep_Trfase"/>
</dbReference>
<reference evidence="1" key="1">
    <citation type="submission" date="2018-05" db="EMBL/GenBank/DDBJ databases">
        <authorList>
            <person name="Lanie J.A."/>
            <person name="Ng W.-L."/>
            <person name="Kazmierczak K.M."/>
            <person name="Andrzejewski T.M."/>
            <person name="Davidsen T.M."/>
            <person name="Wayne K.J."/>
            <person name="Tettelin H."/>
            <person name="Glass J.I."/>
            <person name="Rusch D."/>
            <person name="Podicherti R."/>
            <person name="Tsui H.-C.T."/>
            <person name="Winkler M.E."/>
        </authorList>
    </citation>
    <scope>NUCLEOTIDE SEQUENCE</scope>
</reference>
<protein>
    <submittedName>
        <fullName evidence="1">Uncharacterized protein</fullName>
    </submittedName>
</protein>
<dbReference type="GO" id="GO:0030170">
    <property type="term" value="F:pyridoxal phosphate binding"/>
    <property type="evidence" value="ECO:0007669"/>
    <property type="project" value="TreeGrafter"/>
</dbReference>
<dbReference type="GO" id="GO:0000271">
    <property type="term" value="P:polysaccharide biosynthetic process"/>
    <property type="evidence" value="ECO:0007669"/>
    <property type="project" value="TreeGrafter"/>
</dbReference>
<name>A0A382MGK9_9ZZZZ</name>
<dbReference type="EMBL" id="UINC01093579">
    <property type="protein sequence ID" value="SVC48104.1"/>
    <property type="molecule type" value="Genomic_DNA"/>
</dbReference>
<dbReference type="Gene3D" id="3.90.1150.10">
    <property type="entry name" value="Aspartate Aminotransferase, domain 1"/>
    <property type="match status" value="1"/>
</dbReference>
<dbReference type="SUPFAM" id="SSF53383">
    <property type="entry name" value="PLP-dependent transferases"/>
    <property type="match status" value="1"/>
</dbReference>
<dbReference type="CDD" id="cd00616">
    <property type="entry name" value="AHBA_syn"/>
    <property type="match status" value="1"/>
</dbReference>
<dbReference type="PANTHER" id="PTHR30244">
    <property type="entry name" value="TRANSAMINASE"/>
    <property type="match status" value="1"/>
</dbReference>
<dbReference type="Gene3D" id="3.40.640.10">
    <property type="entry name" value="Type I PLP-dependent aspartate aminotransferase-like (Major domain)"/>
    <property type="match status" value="1"/>
</dbReference>
<organism evidence="1">
    <name type="scientific">marine metagenome</name>
    <dbReference type="NCBI Taxonomy" id="408172"/>
    <lineage>
        <taxon>unclassified sequences</taxon>
        <taxon>metagenomes</taxon>
        <taxon>ecological metagenomes</taxon>
    </lineage>
</organism>
<proteinExistence type="predicted"/>
<sequence>MIYGLAAIGVGIGDEVITPANSFVASTAAIVYRQAKPVFIDVGPDQNMDPTLLEALITPKTRAIMPVHLTGRIADMKRILEVADAFNIPVIEDAAQSAGSKYYGQFSGSWGRIGCFSAHPLKNLNAMGDAGFITTDDNKLASKIKLIRNHGLVDRNSAKEFGQSSRMDAIQAAILRYRLSRLPSVGERRRRNATLYYSKLNQQHVFIPPEKKHEFNSWHTFVIQTERRNELKDFLQARGIETAIHYPVPIHLQPAARHLGYKRGDLPVTESQAEKILTLPIHQYLSERQISYVSESINKFYEK</sequence>
<gene>
    <name evidence="1" type="ORF">METZ01_LOCUS300958</name>
</gene>
<dbReference type="InterPro" id="IPR000653">
    <property type="entry name" value="DegT/StrS_aminotransferase"/>
</dbReference>
<evidence type="ECO:0000313" key="1">
    <source>
        <dbReference type="EMBL" id="SVC48104.1"/>
    </source>
</evidence>